<protein>
    <submittedName>
        <fullName evidence="11">Alpha-1,3-mannosyltransferase</fullName>
    </submittedName>
</protein>
<keyword evidence="4" id="KW-0808">Transferase</keyword>
<dbReference type="GeneID" id="90073029"/>
<proteinExistence type="inferred from homology"/>
<evidence type="ECO:0000256" key="9">
    <source>
        <dbReference type="ARBA" id="ARBA00023180"/>
    </source>
</evidence>
<organism evidence="11 12">
    <name type="scientific">Saccharomycopsis crataegensis</name>
    <dbReference type="NCBI Taxonomy" id="43959"/>
    <lineage>
        <taxon>Eukaryota</taxon>
        <taxon>Fungi</taxon>
        <taxon>Dikarya</taxon>
        <taxon>Ascomycota</taxon>
        <taxon>Saccharomycotina</taxon>
        <taxon>Saccharomycetes</taxon>
        <taxon>Saccharomycopsidaceae</taxon>
        <taxon>Saccharomycopsis</taxon>
    </lineage>
</organism>
<accession>A0AAV5QJB9</accession>
<dbReference type="GO" id="GO:0016020">
    <property type="term" value="C:membrane"/>
    <property type="evidence" value="ECO:0007669"/>
    <property type="project" value="UniProtKB-SubCell"/>
</dbReference>
<reference evidence="11 12" key="1">
    <citation type="journal article" date="2023" name="Elife">
        <title>Identification of key yeast species and microbe-microbe interactions impacting larval growth of Drosophila in the wild.</title>
        <authorList>
            <person name="Mure A."/>
            <person name="Sugiura Y."/>
            <person name="Maeda R."/>
            <person name="Honda K."/>
            <person name="Sakurai N."/>
            <person name="Takahashi Y."/>
            <person name="Watada M."/>
            <person name="Katoh T."/>
            <person name="Gotoh A."/>
            <person name="Gotoh Y."/>
            <person name="Taniguchi I."/>
            <person name="Nakamura K."/>
            <person name="Hayashi T."/>
            <person name="Katayama T."/>
            <person name="Uemura T."/>
            <person name="Hattori Y."/>
        </authorList>
    </citation>
    <scope>NUCLEOTIDE SEQUENCE [LARGE SCALE GENOMIC DNA]</scope>
    <source>
        <strain evidence="11 12">SC-9</strain>
    </source>
</reference>
<feature type="transmembrane region" description="Helical" evidence="10">
    <location>
        <begin position="12"/>
        <end position="35"/>
    </location>
</feature>
<dbReference type="PANTHER" id="PTHR31392">
    <property type="entry name" value="ALPHA-1,3-MANNOSYLTRANSFERASE MNN1-RELATED"/>
    <property type="match status" value="1"/>
</dbReference>
<keyword evidence="12" id="KW-1185">Reference proteome</keyword>
<dbReference type="GO" id="GO:0006493">
    <property type="term" value="P:protein O-linked glycosylation"/>
    <property type="evidence" value="ECO:0007669"/>
    <property type="project" value="TreeGrafter"/>
</dbReference>
<evidence type="ECO:0000256" key="3">
    <source>
        <dbReference type="ARBA" id="ARBA00022676"/>
    </source>
</evidence>
<keyword evidence="3" id="KW-0328">Glycosyltransferase</keyword>
<dbReference type="GO" id="GO:0000033">
    <property type="term" value="F:alpha-1,3-mannosyltransferase activity"/>
    <property type="evidence" value="ECO:0007669"/>
    <property type="project" value="TreeGrafter"/>
</dbReference>
<evidence type="ECO:0000256" key="4">
    <source>
        <dbReference type="ARBA" id="ARBA00022679"/>
    </source>
</evidence>
<comment type="caution">
    <text evidence="11">The sequence shown here is derived from an EMBL/GenBank/DDBJ whole genome shotgun (WGS) entry which is preliminary data.</text>
</comment>
<sequence>MITFSKDFRRLFYVSSCILLLVQFTLYCVSINLSVDSEAFKDDNIKSSSKLSFSEDIIELLIDKQSHKNEISTTYRNLLQKYSLHLNELGIKEKCQLYFSELYQNDPNWSNGAYKDSFYDSDVFNKNYYFLKHKEELIQGKISQNPSDVRESYDGYLVEDDYLMLENNYREDLRKTLETEQKYVDAITNSRVFSRCYLSERDSNDGPVNFNDLRVIESLNGKLARKNLPLIEVDKDILEHSVIGESKFQDIESRVFPFISGHLPIYLRWNGDTHWGIPNINSRQSKSSHNNNKAFSKSKCFLQNFKDSISDKGIVITGSDREVEDIINLIRLLRGLDNELPIQIIHRGDISRENQHRIIRVSRKKLKLDKSIFAKIPLASLRTSFRKQEIWFVNVSASIKPEYLEFFGGFYMKFLAYFFSSFEEIILLDSDAVPLIKPSDFFNSSPYKKSNTIFFKDRSSVELLMEHDVVFFKKLLPTIVDETIFGIPKSTSKTLSNNFFAKKYKHSMEAGLIGINKKKKFNSILSLLQLQVWTPANRRVWGDKELFWLSLSIVGDENYEFNKHDAVSVGSATIEDLAEEHSETDHSNQSEYTKKVKVCSSHPGHISGDDDFTLLWFNSGFKVCKKQTWQNDIENVPRLKEEFSGNVTLLKEYYKSNMKINNVLLPSDNMYKKLEKHSSEPSQEKYKEESGWKLSYECGAYNWCASEFINEKGELKNSEALLIEYDSSLTDLYDYYGKLWVSNNDLDGNSDRLIEVG</sequence>
<evidence type="ECO:0000256" key="2">
    <source>
        <dbReference type="ARBA" id="ARBA00009105"/>
    </source>
</evidence>
<evidence type="ECO:0000256" key="1">
    <source>
        <dbReference type="ARBA" id="ARBA00004606"/>
    </source>
</evidence>
<keyword evidence="9" id="KW-0325">Glycoprotein</keyword>
<dbReference type="Proteomes" id="UP001360560">
    <property type="component" value="Unassembled WGS sequence"/>
</dbReference>
<keyword evidence="6" id="KW-0735">Signal-anchor</keyword>
<evidence type="ECO:0000256" key="10">
    <source>
        <dbReference type="SAM" id="Phobius"/>
    </source>
</evidence>
<dbReference type="InterPro" id="IPR022751">
    <property type="entry name" value="Alpha_mannosyltransferase"/>
</dbReference>
<keyword evidence="5 10" id="KW-0812">Transmembrane</keyword>
<comment type="subcellular location">
    <subcellularLocation>
        <location evidence="1">Membrane</location>
        <topology evidence="1">Single-pass type II membrane protein</topology>
    </subcellularLocation>
</comment>
<dbReference type="SUPFAM" id="SSF53448">
    <property type="entry name" value="Nucleotide-diphospho-sugar transferases"/>
    <property type="match status" value="1"/>
</dbReference>
<evidence type="ECO:0000313" key="11">
    <source>
        <dbReference type="EMBL" id="GMM35050.1"/>
    </source>
</evidence>
<dbReference type="PANTHER" id="PTHR31392:SF1">
    <property type="entry name" value="ALPHA-1,3-MANNOSYLTRANSFERASE MNN1-RELATED"/>
    <property type="match status" value="1"/>
</dbReference>
<evidence type="ECO:0000256" key="7">
    <source>
        <dbReference type="ARBA" id="ARBA00022989"/>
    </source>
</evidence>
<dbReference type="Pfam" id="PF11051">
    <property type="entry name" value="Mannosyl_trans3"/>
    <property type="match status" value="1"/>
</dbReference>
<keyword evidence="8 10" id="KW-0472">Membrane</keyword>
<dbReference type="RefSeq" id="XP_064852050.1">
    <property type="nucleotide sequence ID" value="XM_064995978.1"/>
</dbReference>
<evidence type="ECO:0000256" key="6">
    <source>
        <dbReference type="ARBA" id="ARBA00022968"/>
    </source>
</evidence>
<dbReference type="AlphaFoldDB" id="A0AAV5QJB9"/>
<evidence type="ECO:0000256" key="8">
    <source>
        <dbReference type="ARBA" id="ARBA00023136"/>
    </source>
</evidence>
<comment type="similarity">
    <text evidence="2">Belongs to the MNN1/MNT family.</text>
</comment>
<gene>
    <name evidence="11" type="ORF">DASC09_023750</name>
</gene>
<name>A0AAV5QJB9_9ASCO</name>
<dbReference type="InterPro" id="IPR029044">
    <property type="entry name" value="Nucleotide-diphossugar_trans"/>
</dbReference>
<keyword evidence="7 10" id="KW-1133">Transmembrane helix</keyword>
<dbReference type="EMBL" id="BTFZ01000004">
    <property type="protein sequence ID" value="GMM35050.1"/>
    <property type="molecule type" value="Genomic_DNA"/>
</dbReference>
<evidence type="ECO:0000313" key="12">
    <source>
        <dbReference type="Proteomes" id="UP001360560"/>
    </source>
</evidence>
<dbReference type="GO" id="GO:0005794">
    <property type="term" value="C:Golgi apparatus"/>
    <property type="evidence" value="ECO:0007669"/>
    <property type="project" value="TreeGrafter"/>
</dbReference>
<evidence type="ECO:0000256" key="5">
    <source>
        <dbReference type="ARBA" id="ARBA00022692"/>
    </source>
</evidence>